<evidence type="ECO:0000313" key="2">
    <source>
        <dbReference type="Proteomes" id="UP000299367"/>
    </source>
</evidence>
<reference evidence="2" key="1">
    <citation type="submission" date="2019-02" db="EMBL/GenBank/DDBJ databases">
        <title>Draft genome sequence of Dolichospermum planctonicum NIES-80.</title>
        <authorList>
            <person name="Yamaguchi H."/>
            <person name="Suzuki S."/>
            <person name="Kawachi M."/>
        </authorList>
    </citation>
    <scope>NUCLEOTIDE SEQUENCE [LARGE SCALE GENOMIC DNA]</scope>
    <source>
        <strain evidence="2">NIES-80</strain>
    </source>
</reference>
<dbReference type="NCBIfam" id="NF045598">
    <property type="entry name" value="asr1405_asl0597"/>
    <property type="match status" value="1"/>
</dbReference>
<accession>A0A480A887</accession>
<dbReference type="EMBL" id="BJCF01000003">
    <property type="protein sequence ID" value="GCL40732.1"/>
    <property type="molecule type" value="Genomic_DNA"/>
</dbReference>
<sequence length="90" mass="10542">MGAIHLKSSSSETDKKHVIDIDWADRWQVYQRLQELDIICICDTNQPLMVEVNNLTAAIQLWSVIKQFTASRQDLIGNLENCWCIRYQKF</sequence>
<name>A0A480A887_9CYAN</name>
<dbReference type="AlphaFoldDB" id="A0A480A887"/>
<evidence type="ECO:0000313" key="1">
    <source>
        <dbReference type="EMBL" id="GCL40732.1"/>
    </source>
</evidence>
<organism evidence="1 2">
    <name type="scientific">Dolichospermum planctonicum</name>
    <dbReference type="NCBI Taxonomy" id="136072"/>
    <lineage>
        <taxon>Bacteria</taxon>
        <taxon>Bacillati</taxon>
        <taxon>Cyanobacteriota</taxon>
        <taxon>Cyanophyceae</taxon>
        <taxon>Nostocales</taxon>
        <taxon>Aphanizomenonaceae</taxon>
        <taxon>Dolichospermum</taxon>
    </lineage>
</organism>
<dbReference type="Proteomes" id="UP000299367">
    <property type="component" value="Unassembled WGS sequence"/>
</dbReference>
<protein>
    <submittedName>
        <fullName evidence="1">Uncharacterized protein</fullName>
    </submittedName>
</protein>
<proteinExistence type="predicted"/>
<dbReference type="InterPro" id="IPR054637">
    <property type="entry name" value="Asr1405_Asl0597-like"/>
</dbReference>
<gene>
    <name evidence="1" type="ORF">NIES80_04210</name>
</gene>
<comment type="caution">
    <text evidence="1">The sequence shown here is derived from an EMBL/GenBank/DDBJ whole genome shotgun (WGS) entry which is preliminary data.</text>
</comment>